<dbReference type="CDD" id="cd07972">
    <property type="entry name" value="OBF_DNA_ligase_Arch_LigB"/>
    <property type="match status" value="1"/>
</dbReference>
<dbReference type="Pfam" id="PF01068">
    <property type="entry name" value="DNA_ligase_A_M"/>
    <property type="match status" value="1"/>
</dbReference>
<evidence type="ECO:0000256" key="1">
    <source>
        <dbReference type="ARBA" id="ARBA00012727"/>
    </source>
</evidence>
<dbReference type="CDD" id="cd07897">
    <property type="entry name" value="Adenylation_DNA_ligase_Bac1"/>
    <property type="match status" value="1"/>
</dbReference>
<dbReference type="EC" id="6.5.1.1" evidence="1"/>
<evidence type="ECO:0000313" key="16">
    <source>
        <dbReference type="Proteomes" id="UP000478417"/>
    </source>
</evidence>
<dbReference type="Gene3D" id="2.40.50.140">
    <property type="entry name" value="Nucleic acid-binding proteins"/>
    <property type="match status" value="1"/>
</dbReference>
<evidence type="ECO:0000256" key="7">
    <source>
        <dbReference type="ARBA" id="ARBA00022763"/>
    </source>
</evidence>
<evidence type="ECO:0000256" key="12">
    <source>
        <dbReference type="ARBA" id="ARBA00023306"/>
    </source>
</evidence>
<evidence type="ECO:0000256" key="4">
    <source>
        <dbReference type="ARBA" id="ARBA00022705"/>
    </source>
</evidence>
<evidence type="ECO:0000256" key="11">
    <source>
        <dbReference type="ARBA" id="ARBA00023204"/>
    </source>
</evidence>
<dbReference type="InterPro" id="IPR012340">
    <property type="entry name" value="NA-bd_OB-fold"/>
</dbReference>
<keyword evidence="2 15" id="KW-0436">Ligase</keyword>
<dbReference type="GO" id="GO:0006310">
    <property type="term" value="P:DNA recombination"/>
    <property type="evidence" value="ECO:0007669"/>
    <property type="project" value="UniProtKB-KW"/>
</dbReference>
<dbReference type="PROSITE" id="PS00697">
    <property type="entry name" value="DNA_LIGASE_A1"/>
    <property type="match status" value="1"/>
</dbReference>
<dbReference type="SUPFAM" id="SSF56091">
    <property type="entry name" value="DNA ligase/mRNA capping enzyme, catalytic domain"/>
    <property type="match status" value="1"/>
</dbReference>
<evidence type="ECO:0000256" key="3">
    <source>
        <dbReference type="ARBA" id="ARBA00022618"/>
    </source>
</evidence>
<keyword evidence="9" id="KW-0460">Magnesium</keyword>
<dbReference type="RefSeq" id="WP_163964043.1">
    <property type="nucleotide sequence ID" value="NZ_JAAGNX010000002.1"/>
</dbReference>
<keyword evidence="4" id="KW-0235">DNA replication</keyword>
<dbReference type="GO" id="GO:0046872">
    <property type="term" value="F:metal ion binding"/>
    <property type="evidence" value="ECO:0007669"/>
    <property type="project" value="UniProtKB-KW"/>
</dbReference>
<keyword evidence="3" id="KW-0132">Cell division</keyword>
<dbReference type="InterPro" id="IPR012308">
    <property type="entry name" value="DNA_ligase_ATP-dep_N"/>
</dbReference>
<keyword evidence="11" id="KW-0234">DNA repair</keyword>
<evidence type="ECO:0000256" key="8">
    <source>
        <dbReference type="ARBA" id="ARBA00022840"/>
    </source>
</evidence>
<sequence>MRRFTKLFRDLDESNRTGDKVAALRAYFHEAPAEDAAWVLWFLWGNRLNLKIPSRRLRQWAADLSGYPDWLVEACYERVGDLAETGALLLPLKPTEAANLPLHKVIETHLLPLRHWDDRFQFQLLREFWLSLDRDKVLVLNKMLTGGFRIGVSRLLVVRALSEALGIERATLTHRLMGDWEPDADFFHSLTDPEANAEALITCPYPFYLASPISQEPSELGKIDDWIVEWKWDGIRAQLICREGTCHIWSRGEERVTDSFPELVEAAKGFPDGTVLDGEILCWEGDSPLGFHVLQTRLNRKKPDAQIMETAPVVFMAYDCLEQNGKDIRDQPLANRKAFLEDLMRGLESPLIRLSPVIQVTDWQLLEEKWSQSRQLKVEGLMLKHRDSAYKVGRVRGEWWKWKVDPYTADLVMVYAQAGHGRRASLYTDYTLAASDGEKLVPVAKAYSGLTDEEIRKVDNWIKRNTLARRGPVRTVPPEQVFEIGFEGLRPSSRHKSGLAMRFPRILRWRRDKPVSEIDTVDSLRKLIE</sequence>
<dbReference type="Gene3D" id="1.10.3260.10">
    <property type="entry name" value="DNA ligase, ATP-dependent, N-terminal domain"/>
    <property type="match status" value="1"/>
</dbReference>
<dbReference type="GO" id="GO:0003910">
    <property type="term" value="F:DNA ligase (ATP) activity"/>
    <property type="evidence" value="ECO:0007669"/>
    <property type="project" value="UniProtKB-EC"/>
</dbReference>
<dbReference type="NCBIfam" id="NF006701">
    <property type="entry name" value="PRK09247.1"/>
    <property type="match status" value="1"/>
</dbReference>
<feature type="domain" description="ATP-dependent DNA ligase family profile" evidence="14">
    <location>
        <begin position="306"/>
        <end position="436"/>
    </location>
</feature>
<dbReference type="InterPro" id="IPR026333">
    <property type="entry name" value="ATP_dep_DNA_lig_pp_1105_fam"/>
</dbReference>
<dbReference type="GO" id="GO:0006281">
    <property type="term" value="P:DNA repair"/>
    <property type="evidence" value="ECO:0007669"/>
    <property type="project" value="UniProtKB-KW"/>
</dbReference>
<evidence type="ECO:0000256" key="6">
    <source>
        <dbReference type="ARBA" id="ARBA00022741"/>
    </source>
</evidence>
<accession>A0A6B2M2C4</accession>
<keyword evidence="7" id="KW-0227">DNA damage</keyword>
<comment type="caution">
    <text evidence="15">The sequence shown here is derived from an EMBL/GenBank/DDBJ whole genome shotgun (WGS) entry which is preliminary data.</text>
</comment>
<dbReference type="InterPro" id="IPR012310">
    <property type="entry name" value="DNA_ligase_ATP-dep_cent"/>
</dbReference>
<dbReference type="GO" id="GO:0005524">
    <property type="term" value="F:ATP binding"/>
    <property type="evidence" value="ECO:0007669"/>
    <property type="project" value="UniProtKB-KW"/>
</dbReference>
<organism evidence="15 16">
    <name type="scientific">Oceanipulchritudo coccoides</name>
    <dbReference type="NCBI Taxonomy" id="2706888"/>
    <lineage>
        <taxon>Bacteria</taxon>
        <taxon>Pseudomonadati</taxon>
        <taxon>Verrucomicrobiota</taxon>
        <taxon>Opitutia</taxon>
        <taxon>Puniceicoccales</taxon>
        <taxon>Oceanipulchritudinaceae</taxon>
        <taxon>Oceanipulchritudo</taxon>
    </lineage>
</organism>
<keyword evidence="10" id="KW-0233">DNA recombination</keyword>
<dbReference type="GO" id="GO:0051301">
    <property type="term" value="P:cell division"/>
    <property type="evidence" value="ECO:0007669"/>
    <property type="project" value="UniProtKB-KW"/>
</dbReference>
<keyword evidence="6" id="KW-0547">Nucleotide-binding</keyword>
<evidence type="ECO:0000256" key="13">
    <source>
        <dbReference type="ARBA" id="ARBA00034003"/>
    </source>
</evidence>
<dbReference type="SUPFAM" id="SSF50249">
    <property type="entry name" value="Nucleic acid-binding proteins"/>
    <property type="match status" value="1"/>
</dbReference>
<dbReference type="EMBL" id="JAAGNX010000002">
    <property type="protein sequence ID" value="NDV62284.1"/>
    <property type="molecule type" value="Genomic_DNA"/>
</dbReference>
<keyword evidence="16" id="KW-1185">Reference proteome</keyword>
<dbReference type="PANTHER" id="PTHR45674">
    <property type="entry name" value="DNA LIGASE 1/3 FAMILY MEMBER"/>
    <property type="match status" value="1"/>
</dbReference>
<dbReference type="Proteomes" id="UP000478417">
    <property type="component" value="Unassembled WGS sequence"/>
</dbReference>
<evidence type="ECO:0000256" key="10">
    <source>
        <dbReference type="ARBA" id="ARBA00023172"/>
    </source>
</evidence>
<keyword evidence="5" id="KW-0479">Metal-binding</keyword>
<dbReference type="GO" id="GO:0003677">
    <property type="term" value="F:DNA binding"/>
    <property type="evidence" value="ECO:0007669"/>
    <property type="project" value="InterPro"/>
</dbReference>
<evidence type="ECO:0000256" key="2">
    <source>
        <dbReference type="ARBA" id="ARBA00022598"/>
    </source>
</evidence>
<gene>
    <name evidence="15" type="ORF">G0Q06_07480</name>
</gene>
<dbReference type="AlphaFoldDB" id="A0A6B2M2C4"/>
<dbReference type="InterPro" id="IPR036599">
    <property type="entry name" value="DNA_ligase_N_sf"/>
</dbReference>
<dbReference type="InterPro" id="IPR012309">
    <property type="entry name" value="DNA_ligase_ATP-dep_C"/>
</dbReference>
<dbReference type="PANTHER" id="PTHR45674:SF13">
    <property type="entry name" value="DNA LIGASE-RELATED"/>
    <property type="match status" value="1"/>
</dbReference>
<dbReference type="Pfam" id="PF04675">
    <property type="entry name" value="DNA_ligase_A_N"/>
    <property type="match status" value="1"/>
</dbReference>
<evidence type="ECO:0000256" key="9">
    <source>
        <dbReference type="ARBA" id="ARBA00022842"/>
    </source>
</evidence>
<proteinExistence type="predicted"/>
<dbReference type="NCBIfam" id="TIGR04120">
    <property type="entry name" value="DNA_lig_bact"/>
    <property type="match status" value="1"/>
</dbReference>
<dbReference type="InterPro" id="IPR050191">
    <property type="entry name" value="ATP-dep_DNA_ligase"/>
</dbReference>
<keyword evidence="8" id="KW-0067">ATP-binding</keyword>
<keyword evidence="12" id="KW-0131">Cell cycle</keyword>
<dbReference type="Gene3D" id="3.30.470.30">
    <property type="entry name" value="DNA ligase/mRNA capping enzyme"/>
    <property type="match status" value="1"/>
</dbReference>
<dbReference type="InterPro" id="IPR016059">
    <property type="entry name" value="DNA_ligase_ATP-dep_CS"/>
</dbReference>
<evidence type="ECO:0000256" key="5">
    <source>
        <dbReference type="ARBA" id="ARBA00022723"/>
    </source>
</evidence>
<evidence type="ECO:0000313" key="15">
    <source>
        <dbReference type="EMBL" id="NDV62284.1"/>
    </source>
</evidence>
<comment type="catalytic activity">
    <reaction evidence="13">
        <text>ATP + (deoxyribonucleotide)n-3'-hydroxyl + 5'-phospho-(deoxyribonucleotide)m = (deoxyribonucleotide)n+m + AMP + diphosphate.</text>
        <dbReference type="EC" id="6.5.1.1"/>
    </reaction>
</comment>
<dbReference type="PROSITE" id="PS50160">
    <property type="entry name" value="DNA_LIGASE_A3"/>
    <property type="match status" value="1"/>
</dbReference>
<dbReference type="GO" id="GO:0006260">
    <property type="term" value="P:DNA replication"/>
    <property type="evidence" value="ECO:0007669"/>
    <property type="project" value="UniProtKB-KW"/>
</dbReference>
<evidence type="ECO:0000259" key="14">
    <source>
        <dbReference type="PROSITE" id="PS50160"/>
    </source>
</evidence>
<name>A0A6B2M2C4_9BACT</name>
<protein>
    <recommendedName>
        <fullName evidence="1">DNA ligase (ATP)</fullName>
        <ecNumber evidence="1">6.5.1.1</ecNumber>
    </recommendedName>
</protein>
<reference evidence="15 16" key="1">
    <citation type="submission" date="2020-02" db="EMBL/GenBank/DDBJ databases">
        <title>Albibacoteraceae fam. nov., the first described family within the subdivision 4 Verrucomicrobia.</title>
        <authorList>
            <person name="Xi F."/>
        </authorList>
    </citation>
    <scope>NUCLEOTIDE SEQUENCE [LARGE SCALE GENOMIC DNA]</scope>
    <source>
        <strain evidence="15 16">CK1056</strain>
    </source>
</reference>
<dbReference type="Pfam" id="PF04679">
    <property type="entry name" value="DNA_ligase_A_C"/>
    <property type="match status" value="1"/>
</dbReference>